<name>A0A7J3Z4X0_9CREN</name>
<proteinExistence type="predicted"/>
<protein>
    <submittedName>
        <fullName evidence="1">Uncharacterized protein</fullName>
    </submittedName>
</protein>
<organism evidence="1">
    <name type="scientific">Ignisphaera aggregans</name>
    <dbReference type="NCBI Taxonomy" id="334771"/>
    <lineage>
        <taxon>Archaea</taxon>
        <taxon>Thermoproteota</taxon>
        <taxon>Thermoprotei</taxon>
        <taxon>Desulfurococcales</taxon>
        <taxon>Desulfurococcaceae</taxon>
        <taxon>Ignisphaera</taxon>
    </lineage>
</organism>
<reference evidence="1" key="1">
    <citation type="journal article" date="2020" name="mSystems">
        <title>Genome- and Community-Level Interaction Insights into Carbon Utilization and Element Cycling Functions of Hydrothermarchaeota in Hydrothermal Sediment.</title>
        <authorList>
            <person name="Zhou Z."/>
            <person name="Liu Y."/>
            <person name="Xu W."/>
            <person name="Pan J."/>
            <person name="Luo Z.H."/>
            <person name="Li M."/>
        </authorList>
    </citation>
    <scope>NUCLEOTIDE SEQUENCE [LARGE SCALE GENOMIC DNA]</scope>
    <source>
        <strain evidence="1">SpSt-1105</strain>
    </source>
</reference>
<dbReference type="AlphaFoldDB" id="A0A7J3Z4X0"/>
<gene>
    <name evidence="1" type="ORF">ENM66_00015</name>
</gene>
<comment type="caution">
    <text evidence="1">The sequence shown here is derived from an EMBL/GenBank/DDBJ whole genome shotgun (WGS) entry which is preliminary data.</text>
</comment>
<sequence>MHAHKKTLSTFPKGFSAPEVELSLGTVTYVVEALASTVHSLYEKRATNAKYVDVGDEGAERRHCIVIDVENFSEMF</sequence>
<accession>A0A7J3Z4X0</accession>
<evidence type="ECO:0000313" key="1">
    <source>
        <dbReference type="EMBL" id="HHQ49727.1"/>
    </source>
</evidence>
<dbReference type="EMBL" id="DRYQ01000001">
    <property type="protein sequence ID" value="HHQ49727.1"/>
    <property type="molecule type" value="Genomic_DNA"/>
</dbReference>